<proteinExistence type="predicted"/>
<accession>A0ABR2U131</accession>
<comment type="caution">
    <text evidence="2">The sequence shown here is derived from an EMBL/GenBank/DDBJ whole genome shotgun (WGS) entry which is preliminary data.</text>
</comment>
<evidence type="ECO:0000313" key="2">
    <source>
        <dbReference type="EMBL" id="KAK9043441.1"/>
    </source>
</evidence>
<organism evidence="2 3">
    <name type="scientific">Hibiscus sabdariffa</name>
    <name type="common">roselle</name>
    <dbReference type="NCBI Taxonomy" id="183260"/>
    <lineage>
        <taxon>Eukaryota</taxon>
        <taxon>Viridiplantae</taxon>
        <taxon>Streptophyta</taxon>
        <taxon>Embryophyta</taxon>
        <taxon>Tracheophyta</taxon>
        <taxon>Spermatophyta</taxon>
        <taxon>Magnoliopsida</taxon>
        <taxon>eudicotyledons</taxon>
        <taxon>Gunneridae</taxon>
        <taxon>Pentapetalae</taxon>
        <taxon>rosids</taxon>
        <taxon>malvids</taxon>
        <taxon>Malvales</taxon>
        <taxon>Malvaceae</taxon>
        <taxon>Malvoideae</taxon>
        <taxon>Hibiscus</taxon>
    </lineage>
</organism>
<keyword evidence="1" id="KW-1133">Transmembrane helix</keyword>
<keyword evidence="1" id="KW-0812">Transmembrane</keyword>
<gene>
    <name evidence="2" type="ORF">V6N11_071785</name>
</gene>
<evidence type="ECO:0008006" key="4">
    <source>
        <dbReference type="Google" id="ProtNLM"/>
    </source>
</evidence>
<evidence type="ECO:0000256" key="1">
    <source>
        <dbReference type="SAM" id="Phobius"/>
    </source>
</evidence>
<dbReference type="Proteomes" id="UP001396334">
    <property type="component" value="Unassembled WGS sequence"/>
</dbReference>
<name>A0ABR2U131_9ROSI</name>
<evidence type="ECO:0000313" key="3">
    <source>
        <dbReference type="Proteomes" id="UP001396334"/>
    </source>
</evidence>
<feature type="transmembrane region" description="Helical" evidence="1">
    <location>
        <begin position="6"/>
        <end position="31"/>
    </location>
</feature>
<keyword evidence="1" id="KW-0472">Membrane</keyword>
<reference evidence="2 3" key="1">
    <citation type="journal article" date="2024" name="G3 (Bethesda)">
        <title>Genome assembly of Hibiscus sabdariffa L. provides insights into metabolisms of medicinal natural products.</title>
        <authorList>
            <person name="Kim T."/>
        </authorList>
    </citation>
    <scope>NUCLEOTIDE SEQUENCE [LARGE SCALE GENOMIC DNA]</scope>
    <source>
        <strain evidence="2">TK-2024</strain>
        <tissue evidence="2">Old leaves</tissue>
    </source>
</reference>
<keyword evidence="3" id="KW-1185">Reference proteome</keyword>
<feature type="transmembrane region" description="Helical" evidence="1">
    <location>
        <begin position="43"/>
        <end position="66"/>
    </location>
</feature>
<sequence>MWLKGYGFSICYLCGWLMRAWSLALGGLGLVTALMEVGAGSELWLGGSSVAYSLFSCETGMGFFVVNFGDGNYKGGAGGGGSSDWGQRVFHAR</sequence>
<dbReference type="EMBL" id="JBBPBN010000003">
    <property type="protein sequence ID" value="KAK9043441.1"/>
    <property type="molecule type" value="Genomic_DNA"/>
</dbReference>
<protein>
    <recommendedName>
        <fullName evidence="4">Secreted protein</fullName>
    </recommendedName>
</protein>